<dbReference type="EMBL" id="BLTE01000018">
    <property type="protein sequence ID" value="GFK95533.1"/>
    <property type="molecule type" value="Genomic_DNA"/>
</dbReference>
<feature type="region of interest" description="Disordered" evidence="8">
    <location>
        <begin position="1"/>
        <end position="22"/>
    </location>
</feature>
<dbReference type="InterPro" id="IPR006665">
    <property type="entry name" value="OmpA-like"/>
</dbReference>
<evidence type="ECO:0000256" key="1">
    <source>
        <dbReference type="ARBA" id="ARBA00004162"/>
    </source>
</evidence>
<evidence type="ECO:0000256" key="7">
    <source>
        <dbReference type="PROSITE-ProRule" id="PRU00473"/>
    </source>
</evidence>
<dbReference type="Gene3D" id="3.30.1330.60">
    <property type="entry name" value="OmpA-like domain"/>
    <property type="match status" value="1"/>
</dbReference>
<dbReference type="PROSITE" id="PS51123">
    <property type="entry name" value="OMPA_2"/>
    <property type="match status" value="1"/>
</dbReference>
<dbReference type="SUPFAM" id="SSF103088">
    <property type="entry name" value="OmpA-like"/>
    <property type="match status" value="1"/>
</dbReference>
<keyword evidence="12" id="KW-1185">Reference proteome</keyword>
<keyword evidence="6 7" id="KW-0472">Membrane</keyword>
<reference evidence="11 12" key="1">
    <citation type="submission" date="2020-04" db="EMBL/GenBank/DDBJ databases">
        <authorList>
            <consortium name="Desulfovibrio sp. FSS-1 genome sequencing consortium"/>
            <person name="Shimoshige H."/>
            <person name="Kobayashi H."/>
            <person name="Maekawa T."/>
        </authorList>
    </citation>
    <scope>NUCLEOTIDE SEQUENCE [LARGE SCALE GENOMIC DNA]</scope>
    <source>
        <strain evidence="11 12">SIID29052-01</strain>
    </source>
</reference>
<evidence type="ECO:0000256" key="5">
    <source>
        <dbReference type="ARBA" id="ARBA00022989"/>
    </source>
</evidence>
<dbReference type="CDD" id="cd07185">
    <property type="entry name" value="OmpA_C-like"/>
    <property type="match status" value="1"/>
</dbReference>
<comment type="similarity">
    <text evidence="2">Belongs to the MotB family.</text>
</comment>
<dbReference type="Proteomes" id="UP000494245">
    <property type="component" value="Unassembled WGS sequence"/>
</dbReference>
<comment type="subcellular location">
    <subcellularLocation>
        <location evidence="1">Cell membrane</location>
        <topology evidence="1">Single-pass membrane protein</topology>
    </subcellularLocation>
</comment>
<evidence type="ECO:0000256" key="2">
    <source>
        <dbReference type="ARBA" id="ARBA00008914"/>
    </source>
</evidence>
<dbReference type="RefSeq" id="WP_173086622.1">
    <property type="nucleotide sequence ID" value="NZ_BLTE01000018.1"/>
</dbReference>
<keyword evidence="5 9" id="KW-1133">Transmembrane helix</keyword>
<evidence type="ECO:0000259" key="10">
    <source>
        <dbReference type="PROSITE" id="PS51123"/>
    </source>
</evidence>
<accession>A0A6V8LSS8</accession>
<gene>
    <name evidence="11" type="primary">motB_4</name>
    <name evidence="11" type="ORF">NNJEOMEG_03399</name>
</gene>
<dbReference type="AlphaFoldDB" id="A0A6V8LSS8"/>
<dbReference type="PANTHER" id="PTHR30329">
    <property type="entry name" value="STATOR ELEMENT OF FLAGELLAR MOTOR COMPLEX"/>
    <property type="match status" value="1"/>
</dbReference>
<organism evidence="11 12">
    <name type="scientific">Fundidesulfovibrio magnetotacticus</name>
    <dbReference type="NCBI Taxonomy" id="2730080"/>
    <lineage>
        <taxon>Bacteria</taxon>
        <taxon>Pseudomonadati</taxon>
        <taxon>Thermodesulfobacteriota</taxon>
        <taxon>Desulfovibrionia</taxon>
        <taxon>Desulfovibrionales</taxon>
        <taxon>Desulfovibrionaceae</taxon>
        <taxon>Fundidesulfovibrio</taxon>
    </lineage>
</organism>
<feature type="transmembrane region" description="Helical" evidence="9">
    <location>
        <begin position="28"/>
        <end position="50"/>
    </location>
</feature>
<evidence type="ECO:0000313" key="12">
    <source>
        <dbReference type="Proteomes" id="UP000494245"/>
    </source>
</evidence>
<protein>
    <submittedName>
        <fullName evidence="11">Motility protein B</fullName>
    </submittedName>
</protein>
<name>A0A6V8LSS8_9BACT</name>
<keyword evidence="3" id="KW-1003">Cell membrane</keyword>
<proteinExistence type="inferred from homology"/>
<evidence type="ECO:0000256" key="6">
    <source>
        <dbReference type="ARBA" id="ARBA00023136"/>
    </source>
</evidence>
<dbReference type="PANTHER" id="PTHR30329:SF21">
    <property type="entry name" value="LIPOPROTEIN YIAD-RELATED"/>
    <property type="match status" value="1"/>
</dbReference>
<evidence type="ECO:0000256" key="4">
    <source>
        <dbReference type="ARBA" id="ARBA00022692"/>
    </source>
</evidence>
<dbReference type="Pfam" id="PF13677">
    <property type="entry name" value="MotB_plug"/>
    <property type="match status" value="1"/>
</dbReference>
<evidence type="ECO:0000313" key="11">
    <source>
        <dbReference type="EMBL" id="GFK95533.1"/>
    </source>
</evidence>
<sequence length="256" mass="28453">MSKNKPAPIIVKKEEGGHGGHHGGSWKVAYADFVTAMMALFLLLWLTMALKPQQKVQLSAFFQDQELPKREKPEETVVMPTYIAKDAQQGTPQFKLSQEEQFKYEVALMIKQLMENNPNLQKNSGVSSQKVGVLLHVNSSVMFQPGSPALKPEAMKLLDDVVGTLKKIKVNLVVRGHTDDIEAGKNSNVSKFELSALRAATCVRYIIEKGGIAATRVKAAAYADSMPIAPNTSDQNRSINRRVEFFYHSEDMANIY</sequence>
<dbReference type="InterPro" id="IPR036737">
    <property type="entry name" value="OmpA-like_sf"/>
</dbReference>
<dbReference type="InterPro" id="IPR025713">
    <property type="entry name" value="MotB-like_N_dom"/>
</dbReference>
<evidence type="ECO:0000256" key="9">
    <source>
        <dbReference type="SAM" id="Phobius"/>
    </source>
</evidence>
<reference evidence="11 12" key="2">
    <citation type="submission" date="2020-05" db="EMBL/GenBank/DDBJ databases">
        <title>Draft genome sequence of Desulfovibrio sp. strainFSS-1.</title>
        <authorList>
            <person name="Shimoshige H."/>
            <person name="Kobayashi H."/>
            <person name="Maekawa T."/>
        </authorList>
    </citation>
    <scope>NUCLEOTIDE SEQUENCE [LARGE SCALE GENOMIC DNA]</scope>
    <source>
        <strain evidence="11 12">SIID29052-01</strain>
    </source>
</reference>
<feature type="domain" description="OmpA-like" evidence="10">
    <location>
        <begin position="130"/>
        <end position="251"/>
    </location>
</feature>
<evidence type="ECO:0000256" key="8">
    <source>
        <dbReference type="SAM" id="MobiDB-lite"/>
    </source>
</evidence>
<keyword evidence="4 9" id="KW-0812">Transmembrane</keyword>
<evidence type="ECO:0000256" key="3">
    <source>
        <dbReference type="ARBA" id="ARBA00022475"/>
    </source>
</evidence>
<comment type="caution">
    <text evidence="11">The sequence shown here is derived from an EMBL/GenBank/DDBJ whole genome shotgun (WGS) entry which is preliminary data.</text>
</comment>
<dbReference type="InterPro" id="IPR050330">
    <property type="entry name" value="Bact_OuterMem_StrucFunc"/>
</dbReference>
<dbReference type="Pfam" id="PF00691">
    <property type="entry name" value="OmpA"/>
    <property type="match status" value="1"/>
</dbReference>
<dbReference type="GO" id="GO:0005886">
    <property type="term" value="C:plasma membrane"/>
    <property type="evidence" value="ECO:0007669"/>
    <property type="project" value="UniProtKB-SubCell"/>
</dbReference>